<feature type="transmembrane region" description="Helical" evidence="6">
    <location>
        <begin position="234"/>
        <end position="257"/>
    </location>
</feature>
<comment type="subcellular location">
    <subcellularLocation>
        <location evidence="1">Membrane</location>
        <topology evidence="1">Multi-pass membrane protein</topology>
    </subcellularLocation>
</comment>
<feature type="compositionally biased region" description="Polar residues" evidence="5">
    <location>
        <begin position="309"/>
        <end position="319"/>
    </location>
</feature>
<proteinExistence type="predicted"/>
<evidence type="ECO:0000256" key="3">
    <source>
        <dbReference type="ARBA" id="ARBA00022989"/>
    </source>
</evidence>
<dbReference type="EMBL" id="MVOH01000013">
    <property type="protein sequence ID" value="PAU67610.1"/>
    <property type="molecule type" value="Genomic_DNA"/>
</dbReference>
<feature type="transmembrane region" description="Helical" evidence="6">
    <location>
        <begin position="201"/>
        <end position="222"/>
    </location>
</feature>
<dbReference type="GO" id="GO:0016020">
    <property type="term" value="C:membrane"/>
    <property type="evidence" value="ECO:0007669"/>
    <property type="project" value="UniProtKB-SubCell"/>
</dbReference>
<dbReference type="AlphaFoldDB" id="A0A2A2EF47"/>
<evidence type="ECO:0000256" key="6">
    <source>
        <dbReference type="SAM" id="Phobius"/>
    </source>
</evidence>
<dbReference type="GO" id="GO:0055085">
    <property type="term" value="P:transmembrane transport"/>
    <property type="evidence" value="ECO:0007669"/>
    <property type="project" value="InterPro"/>
</dbReference>
<feature type="region of interest" description="Disordered" evidence="5">
    <location>
        <begin position="96"/>
        <end position="136"/>
    </location>
</feature>
<name>A0A2A2EF47_9BIFI</name>
<keyword evidence="8" id="KW-1185">Reference proteome</keyword>
<evidence type="ECO:0000256" key="4">
    <source>
        <dbReference type="ARBA" id="ARBA00023136"/>
    </source>
</evidence>
<keyword evidence="2 6" id="KW-0812">Transmembrane</keyword>
<keyword evidence="4 6" id="KW-0472">Membrane</keyword>
<dbReference type="InterPro" id="IPR000515">
    <property type="entry name" value="MetI-like"/>
</dbReference>
<gene>
    <name evidence="7" type="ORF">B1526_1082</name>
</gene>
<evidence type="ECO:0008006" key="9">
    <source>
        <dbReference type="Google" id="ProtNLM"/>
    </source>
</evidence>
<feature type="compositionally biased region" description="Low complexity" evidence="5">
    <location>
        <begin position="284"/>
        <end position="308"/>
    </location>
</feature>
<keyword evidence="3 6" id="KW-1133">Transmembrane helix</keyword>
<protein>
    <recommendedName>
        <fullName evidence="9">DUF4190 domain-containing protein</fullName>
    </recommendedName>
</protein>
<reference evidence="7 8" key="1">
    <citation type="journal article" date="2017" name="ISME J.">
        <title>Unveiling bifidobacterial biogeography across the mammalian branch of the tree of life.</title>
        <authorList>
            <person name="Milani C."/>
            <person name="Mangifesta M."/>
            <person name="Mancabelli L."/>
            <person name="Lugli G.A."/>
            <person name="James K."/>
            <person name="Duranti S."/>
            <person name="Turroni F."/>
            <person name="Ferrario C."/>
            <person name="Ossiprandi M.C."/>
            <person name="van Sinderen D."/>
            <person name="Ventura M."/>
        </authorList>
    </citation>
    <scope>NUCLEOTIDE SEQUENCE [LARGE SCALE GENOMIC DNA]</scope>
    <source>
        <strain evidence="8">Ham19E</strain>
    </source>
</reference>
<evidence type="ECO:0000256" key="1">
    <source>
        <dbReference type="ARBA" id="ARBA00004141"/>
    </source>
</evidence>
<evidence type="ECO:0000313" key="8">
    <source>
        <dbReference type="Proteomes" id="UP000218399"/>
    </source>
</evidence>
<organism evidence="7 8">
    <name type="scientific">Bifidobacterium criceti</name>
    <dbReference type="NCBI Taxonomy" id="1960969"/>
    <lineage>
        <taxon>Bacteria</taxon>
        <taxon>Bacillati</taxon>
        <taxon>Actinomycetota</taxon>
        <taxon>Actinomycetes</taxon>
        <taxon>Bifidobacteriales</taxon>
        <taxon>Bifidobacteriaceae</taxon>
        <taxon>Bifidobacterium</taxon>
    </lineage>
</organism>
<feature type="compositionally biased region" description="Basic and acidic residues" evidence="5">
    <location>
        <begin position="101"/>
        <end position="124"/>
    </location>
</feature>
<dbReference type="Proteomes" id="UP000218399">
    <property type="component" value="Unassembled WGS sequence"/>
</dbReference>
<evidence type="ECO:0000256" key="2">
    <source>
        <dbReference type="ARBA" id="ARBA00022692"/>
    </source>
</evidence>
<dbReference type="CDD" id="cd06261">
    <property type="entry name" value="TM_PBP2"/>
    <property type="match status" value="1"/>
</dbReference>
<feature type="region of interest" description="Disordered" evidence="5">
    <location>
        <begin position="1"/>
        <end position="70"/>
    </location>
</feature>
<evidence type="ECO:0000256" key="5">
    <source>
        <dbReference type="SAM" id="MobiDB-lite"/>
    </source>
</evidence>
<sequence length="319" mass="34487">MSEPNQDTPQTRTGYETATQAGVNNDAQKAAEERGNTAHDAAPTPLESKDKSAADIPESEVSQAILETDMPVEGQPNELAYGAMDNQFPKDYDPYLFGRPENGETHEQVERDARDEENRIEQRRAQRRAGNPMNMPVMGYGRQMGASGMPGMGQNVDPNAPFGDRRNYGADNRKLPRYVQGIDLDDPNQNVYYGRWDTSSIIAFVLSILLPVPFLPALLGAFGMYRTKLMRMKGFGFALAAVIINIIYSIAVIWMMINGVSTQEMLNDVLHMLGLNGSVGGTDGSSATPTPTATPSDTATPTPTGSASNNDGVTSAMGS</sequence>
<dbReference type="RefSeq" id="WP_095615080.1">
    <property type="nucleotide sequence ID" value="NZ_MVOH01000013.1"/>
</dbReference>
<feature type="region of interest" description="Disordered" evidence="5">
    <location>
        <begin position="281"/>
        <end position="319"/>
    </location>
</feature>
<evidence type="ECO:0000313" key="7">
    <source>
        <dbReference type="EMBL" id="PAU67610.1"/>
    </source>
</evidence>
<accession>A0A2A2EF47</accession>
<comment type="caution">
    <text evidence="7">The sequence shown here is derived from an EMBL/GenBank/DDBJ whole genome shotgun (WGS) entry which is preliminary data.</text>
</comment>
<feature type="compositionally biased region" description="Polar residues" evidence="5">
    <location>
        <begin position="1"/>
        <end position="27"/>
    </location>
</feature>